<dbReference type="PANTHER" id="PTHR22939:SF129">
    <property type="entry name" value="SERINE PROTEASE HTRA2, MITOCHONDRIAL"/>
    <property type="match status" value="1"/>
</dbReference>
<evidence type="ECO:0000259" key="10">
    <source>
        <dbReference type="PROSITE" id="PS50106"/>
    </source>
</evidence>
<feature type="active site" description="Charge relay system" evidence="7">
    <location>
        <position position="173"/>
    </location>
</feature>
<dbReference type="RefSeq" id="WP_128914833.1">
    <property type="nucleotide sequence ID" value="NZ_RDSM01000003.1"/>
</dbReference>
<feature type="domain" description="PDZ" evidence="10">
    <location>
        <begin position="295"/>
        <end position="372"/>
    </location>
</feature>
<feature type="active site" description="Charge relay system" evidence="7">
    <location>
        <position position="251"/>
    </location>
</feature>
<dbReference type="PRINTS" id="PR00834">
    <property type="entry name" value="PROTEASES2C"/>
</dbReference>
<dbReference type="Proteomes" id="UP000289437">
    <property type="component" value="Unassembled WGS sequence"/>
</dbReference>
<dbReference type="SUPFAM" id="SSF50156">
    <property type="entry name" value="PDZ domain-like"/>
    <property type="match status" value="2"/>
</dbReference>
<reference evidence="11 12" key="1">
    <citation type="submission" date="2018-11" db="EMBL/GenBank/DDBJ databases">
        <authorList>
            <person name="Mardanov A.V."/>
            <person name="Ravin N.V."/>
            <person name="Dedysh S.N."/>
        </authorList>
    </citation>
    <scope>NUCLEOTIDE SEQUENCE [LARGE SCALE GENOMIC DNA]</scope>
    <source>
        <strain evidence="11 12">AF10</strain>
    </source>
</reference>
<keyword evidence="12" id="KW-1185">Reference proteome</keyword>
<dbReference type="Pfam" id="PF13180">
    <property type="entry name" value="PDZ_2"/>
    <property type="match status" value="2"/>
</dbReference>
<dbReference type="InterPro" id="IPR011782">
    <property type="entry name" value="Pept_S1C_Do"/>
</dbReference>
<evidence type="ECO:0000256" key="6">
    <source>
        <dbReference type="ARBA" id="ARBA00022825"/>
    </source>
</evidence>
<dbReference type="Pfam" id="PF13365">
    <property type="entry name" value="Trypsin_2"/>
    <property type="match status" value="1"/>
</dbReference>
<sequence length="514" mass="53100">MSASTNKLVVSTRKIVVPAALAAVVALGTAAYMNHTDVHAAGISAAALDDGSVTALTALDQAMEAVASRVTPAVVNIAVTSKSTAGDGEEGGDQSSQLQQLPPGLRQFFGGGGQMMPQQPQIEHGIGSGVIISSDGYIVTNNHVVNGATQIRVTLHDRRILTGKVIGTDKLTDLAVVKVNASDLPHISWGDSTQLQPGQTVLAFGSPFGSLQFSVTRGIVSALNRQDPDRSDPRKPGAYIQTDAAINPGNSGGPLVNAHGELIGINTSIITNSGSFAGAGFAIPSQIVHATTEQLIAHGKVDHGYLGISMNDVTPENAHFFNLQDASGAIVAQVTPDSPASRGGLRQGDVITQANGQKILNSGALQVAVSQIAPGTDLNLGVIREGKQETVHLKVGQFNAKTEVASNDGDGSAPNNGKLGLAVSNLTPDARQQLQIPEQVHGVVVQNVRPTSPAEDAGLQPGDVILEVNRAPLNSADQFATQVHGSAAGKDILLLVWSKGNASYRTLRPDQDNG</sequence>
<comment type="similarity">
    <text evidence="1">Belongs to the peptidase S1C family.</text>
</comment>
<dbReference type="InterPro" id="IPR001940">
    <property type="entry name" value="Peptidase_S1C"/>
</dbReference>
<feature type="binding site" evidence="8">
    <location>
        <position position="173"/>
    </location>
    <ligand>
        <name>substrate</name>
    </ligand>
</feature>
<evidence type="ECO:0000256" key="9">
    <source>
        <dbReference type="SAM" id="SignalP"/>
    </source>
</evidence>
<evidence type="ECO:0000313" key="11">
    <source>
        <dbReference type="EMBL" id="RXH55173.1"/>
    </source>
</evidence>
<dbReference type="SUPFAM" id="SSF50494">
    <property type="entry name" value="Trypsin-like serine proteases"/>
    <property type="match status" value="1"/>
</dbReference>
<feature type="domain" description="PDZ" evidence="10">
    <location>
        <begin position="415"/>
        <end position="475"/>
    </location>
</feature>
<feature type="active site" description="Charge relay system" evidence="7">
    <location>
        <position position="143"/>
    </location>
</feature>
<dbReference type="PROSITE" id="PS50106">
    <property type="entry name" value="PDZ"/>
    <property type="match status" value="2"/>
</dbReference>
<dbReference type="CDD" id="cd10839">
    <property type="entry name" value="cpPDZ1_DegP-like"/>
    <property type="match status" value="1"/>
</dbReference>
<protein>
    <submittedName>
        <fullName evidence="11">HtrA protease/chaperone protein</fullName>
    </submittedName>
</protein>
<evidence type="ECO:0000313" key="12">
    <source>
        <dbReference type="Proteomes" id="UP000289437"/>
    </source>
</evidence>
<dbReference type="InterPro" id="IPR009003">
    <property type="entry name" value="Peptidase_S1_PA"/>
</dbReference>
<keyword evidence="4" id="KW-0677">Repeat</keyword>
<evidence type="ECO:0000256" key="2">
    <source>
        <dbReference type="ARBA" id="ARBA00022670"/>
    </source>
</evidence>
<evidence type="ECO:0000256" key="3">
    <source>
        <dbReference type="ARBA" id="ARBA00022729"/>
    </source>
</evidence>
<gene>
    <name evidence="11" type="ORF">GRAN_4277</name>
</gene>
<organism evidence="11 12">
    <name type="scientific">Granulicella sibirica</name>
    <dbReference type="NCBI Taxonomy" id="2479048"/>
    <lineage>
        <taxon>Bacteria</taxon>
        <taxon>Pseudomonadati</taxon>
        <taxon>Acidobacteriota</taxon>
        <taxon>Terriglobia</taxon>
        <taxon>Terriglobales</taxon>
        <taxon>Acidobacteriaceae</taxon>
        <taxon>Granulicella</taxon>
    </lineage>
</organism>
<keyword evidence="2 11" id="KW-0645">Protease</keyword>
<feature type="binding site" evidence="8">
    <location>
        <position position="143"/>
    </location>
    <ligand>
        <name>substrate</name>
    </ligand>
</feature>
<dbReference type="NCBIfam" id="TIGR02037">
    <property type="entry name" value="degP_htrA_DO"/>
    <property type="match status" value="1"/>
</dbReference>
<dbReference type="InterPro" id="IPR036034">
    <property type="entry name" value="PDZ_sf"/>
</dbReference>
<keyword evidence="6" id="KW-0720">Serine protease</keyword>
<proteinExistence type="inferred from homology"/>
<dbReference type="AlphaFoldDB" id="A0A4Q0SVV0"/>
<dbReference type="GO" id="GO:0004252">
    <property type="term" value="F:serine-type endopeptidase activity"/>
    <property type="evidence" value="ECO:0007669"/>
    <property type="project" value="InterPro"/>
</dbReference>
<dbReference type="SMART" id="SM00228">
    <property type="entry name" value="PDZ"/>
    <property type="match status" value="2"/>
</dbReference>
<name>A0A4Q0SVV0_9BACT</name>
<dbReference type="OrthoDB" id="9758917at2"/>
<evidence type="ECO:0000256" key="5">
    <source>
        <dbReference type="ARBA" id="ARBA00022801"/>
    </source>
</evidence>
<dbReference type="Gene3D" id="2.30.42.10">
    <property type="match status" value="2"/>
</dbReference>
<evidence type="ECO:0000256" key="4">
    <source>
        <dbReference type="ARBA" id="ARBA00022737"/>
    </source>
</evidence>
<evidence type="ECO:0000256" key="1">
    <source>
        <dbReference type="ARBA" id="ARBA00010541"/>
    </source>
</evidence>
<comment type="caution">
    <text evidence="11">The sequence shown here is derived from an EMBL/GenBank/DDBJ whole genome shotgun (WGS) entry which is preliminary data.</text>
</comment>
<accession>A0A4Q0SVV0</accession>
<reference evidence="12" key="2">
    <citation type="submission" date="2019-02" db="EMBL/GenBank/DDBJ databases">
        <title>Granulicella sibirica sp. nov., a psychrotolerant acidobacterium isolated from an organic soil layer in forested tundra, West Siberia.</title>
        <authorList>
            <person name="Oshkin I.Y."/>
            <person name="Kulichevskaya I.S."/>
            <person name="Rijpstra W.I.C."/>
            <person name="Sinninghe Damste J.S."/>
            <person name="Rakitin A.L."/>
            <person name="Ravin N.V."/>
            <person name="Dedysh S.N."/>
        </authorList>
    </citation>
    <scope>NUCLEOTIDE SEQUENCE [LARGE SCALE GENOMIC DNA]</scope>
    <source>
        <strain evidence="12">AF10</strain>
    </source>
</reference>
<keyword evidence="3 9" id="KW-0732">Signal</keyword>
<evidence type="ECO:0000256" key="7">
    <source>
        <dbReference type="PIRSR" id="PIRSR611782-1"/>
    </source>
</evidence>
<evidence type="ECO:0000256" key="8">
    <source>
        <dbReference type="PIRSR" id="PIRSR611782-2"/>
    </source>
</evidence>
<dbReference type="Gene3D" id="2.40.10.120">
    <property type="match status" value="1"/>
</dbReference>
<dbReference type="PANTHER" id="PTHR22939">
    <property type="entry name" value="SERINE PROTEASE FAMILY S1C HTRA-RELATED"/>
    <property type="match status" value="1"/>
</dbReference>
<feature type="chain" id="PRO_5020364413" evidence="9">
    <location>
        <begin position="23"/>
        <end position="514"/>
    </location>
</feature>
<feature type="signal peptide" evidence="9">
    <location>
        <begin position="1"/>
        <end position="22"/>
    </location>
</feature>
<feature type="binding site" evidence="8">
    <location>
        <begin position="249"/>
        <end position="251"/>
    </location>
    <ligand>
        <name>substrate</name>
    </ligand>
</feature>
<dbReference type="InterPro" id="IPR001478">
    <property type="entry name" value="PDZ"/>
</dbReference>
<dbReference type="EMBL" id="RDSM01000003">
    <property type="protein sequence ID" value="RXH55173.1"/>
    <property type="molecule type" value="Genomic_DNA"/>
</dbReference>
<dbReference type="GO" id="GO:0006508">
    <property type="term" value="P:proteolysis"/>
    <property type="evidence" value="ECO:0007669"/>
    <property type="project" value="UniProtKB-KW"/>
</dbReference>
<keyword evidence="5" id="KW-0378">Hydrolase</keyword>